<dbReference type="EMBL" id="DTMM01000009">
    <property type="protein sequence ID" value="HFT92443.1"/>
    <property type="molecule type" value="Genomic_DNA"/>
</dbReference>
<evidence type="ECO:0000256" key="7">
    <source>
        <dbReference type="RuleBase" id="RU003792"/>
    </source>
</evidence>
<dbReference type="InterPro" id="IPR020103">
    <property type="entry name" value="PsdUridine_synth_cat_dom_sf"/>
</dbReference>
<dbReference type="InterPro" id="IPR020095">
    <property type="entry name" value="PsdUridine_synth_TruA_C"/>
</dbReference>
<dbReference type="InterPro" id="IPR020097">
    <property type="entry name" value="PsdUridine_synth_TruA_a/b_dom"/>
</dbReference>
<dbReference type="InterPro" id="IPR020094">
    <property type="entry name" value="TruA/RsuA/RluB/E/F_N"/>
</dbReference>
<dbReference type="GO" id="GO:0031119">
    <property type="term" value="P:tRNA pseudouridine synthesis"/>
    <property type="evidence" value="ECO:0007669"/>
    <property type="project" value="UniProtKB-UniRule"/>
</dbReference>
<dbReference type="Gene3D" id="3.30.70.660">
    <property type="entry name" value="Pseudouridine synthase I, catalytic domain, C-terminal subdomain"/>
    <property type="match status" value="1"/>
</dbReference>
<feature type="binding site" evidence="4 6">
    <location>
        <position position="120"/>
    </location>
    <ligand>
        <name>substrate</name>
    </ligand>
</feature>
<dbReference type="CDD" id="cd02570">
    <property type="entry name" value="PseudoU_synth_EcTruA"/>
    <property type="match status" value="1"/>
</dbReference>
<comment type="similarity">
    <text evidence="1 4 7">Belongs to the tRNA pseudouridine synthase TruA family.</text>
</comment>
<dbReference type="PANTHER" id="PTHR11142">
    <property type="entry name" value="PSEUDOURIDYLATE SYNTHASE"/>
    <property type="match status" value="1"/>
</dbReference>
<comment type="caution">
    <text evidence="9">The sequence shown here is derived from an EMBL/GenBank/DDBJ whole genome shotgun (WGS) entry which is preliminary data.</text>
</comment>
<feature type="active site" description="Nucleophile" evidence="4 5">
    <location>
        <position position="61"/>
    </location>
</feature>
<dbReference type="InterPro" id="IPR001406">
    <property type="entry name" value="PsdUridine_synth_TruA"/>
</dbReference>
<feature type="domain" description="Pseudouridine synthase I TruA alpha/beta" evidence="8">
    <location>
        <begin position="157"/>
        <end position="260"/>
    </location>
</feature>
<dbReference type="HAMAP" id="MF_00171">
    <property type="entry name" value="TruA"/>
    <property type="match status" value="1"/>
</dbReference>
<comment type="subunit">
    <text evidence="4">Homodimer.</text>
</comment>
<gene>
    <name evidence="4 9" type="primary">truA</name>
    <name evidence="9" type="ORF">ENX03_00605</name>
</gene>
<organism evidence="9">
    <name type="scientific">Leptospirillum ferriphilum</name>
    <dbReference type="NCBI Taxonomy" id="178606"/>
    <lineage>
        <taxon>Bacteria</taxon>
        <taxon>Pseudomonadati</taxon>
        <taxon>Nitrospirota</taxon>
        <taxon>Nitrospiria</taxon>
        <taxon>Nitrospirales</taxon>
        <taxon>Nitrospiraceae</taxon>
        <taxon>Leptospirillum</taxon>
    </lineage>
</organism>
<keyword evidence="3 4" id="KW-0413">Isomerase</keyword>
<dbReference type="PANTHER" id="PTHR11142:SF0">
    <property type="entry name" value="TRNA PSEUDOURIDINE SYNTHASE-LIKE 1"/>
    <property type="match status" value="1"/>
</dbReference>
<evidence type="ECO:0000256" key="2">
    <source>
        <dbReference type="ARBA" id="ARBA00022694"/>
    </source>
</evidence>
<dbReference type="PIRSF" id="PIRSF001430">
    <property type="entry name" value="tRNA_psdUrid_synth"/>
    <property type="match status" value="1"/>
</dbReference>
<accession>A0A7C3LU08</accession>
<comment type="function">
    <text evidence="4">Formation of pseudouridine at positions 38, 39 and 40 in the anticodon stem and loop of transfer RNAs.</text>
</comment>
<comment type="caution">
    <text evidence="4">Lacks conserved residue(s) required for the propagation of feature annotation.</text>
</comment>
<dbReference type="GO" id="GO:0160147">
    <property type="term" value="F:tRNA pseudouridine(38-40) synthase activity"/>
    <property type="evidence" value="ECO:0007669"/>
    <property type="project" value="UniProtKB-EC"/>
</dbReference>
<evidence type="ECO:0000313" key="9">
    <source>
        <dbReference type="EMBL" id="HFT92443.1"/>
    </source>
</evidence>
<dbReference type="FunFam" id="3.30.70.580:FF:000001">
    <property type="entry name" value="tRNA pseudouridine synthase A"/>
    <property type="match status" value="1"/>
</dbReference>
<reference evidence="9" key="1">
    <citation type="journal article" date="2020" name="mSystems">
        <title>Genome- and Community-Level Interaction Insights into Carbon Utilization and Element Cycling Functions of Hydrothermarchaeota in Hydrothermal Sediment.</title>
        <authorList>
            <person name="Zhou Z."/>
            <person name="Liu Y."/>
            <person name="Xu W."/>
            <person name="Pan J."/>
            <person name="Luo Z.H."/>
            <person name="Li M."/>
        </authorList>
    </citation>
    <scope>NUCLEOTIDE SEQUENCE [LARGE SCALE GENOMIC DNA]</scope>
    <source>
        <strain evidence="9">SpSt-902</strain>
    </source>
</reference>
<evidence type="ECO:0000259" key="8">
    <source>
        <dbReference type="Pfam" id="PF01416"/>
    </source>
</evidence>
<evidence type="ECO:0000256" key="6">
    <source>
        <dbReference type="PIRSR" id="PIRSR001430-2"/>
    </source>
</evidence>
<proteinExistence type="inferred from homology"/>
<feature type="domain" description="Pseudouridine synthase I TruA alpha/beta" evidence="8">
    <location>
        <begin position="17"/>
        <end position="113"/>
    </location>
</feature>
<sequence>MSGRRRLSPLRRFAFVVSYDGRPFHGWQSQTGGGAVQDVVEEAFAQLTRQEIRVTGSGRTDAGVSATGQVFHCDIDGEKWTPETLVKGVNHFLPSTVRIVRGACVPADFHARHDVFRKIYRYRWILAASPNTPPPPTDSPFRGTFSVPFDLAALKNATALFAGFHDFSHFTVRKSCPDDARRTIDQIFWETGPADLVLWIAGRGFLHMMIRYIAQTLIQVGQGKRTPETVSSLLLQGSPPPFPPLQPAPPEGLDLVRVLYGKREPFPPYSPPELS</sequence>
<dbReference type="GO" id="GO:0003723">
    <property type="term" value="F:RNA binding"/>
    <property type="evidence" value="ECO:0007669"/>
    <property type="project" value="InterPro"/>
</dbReference>
<dbReference type="NCBIfam" id="TIGR00071">
    <property type="entry name" value="hisT_truA"/>
    <property type="match status" value="1"/>
</dbReference>
<dbReference type="AlphaFoldDB" id="A0A7C3LU08"/>
<dbReference type="Pfam" id="PF01416">
    <property type="entry name" value="PseudoU_synth_1"/>
    <property type="match status" value="2"/>
</dbReference>
<dbReference type="Gene3D" id="3.30.70.580">
    <property type="entry name" value="Pseudouridine synthase I, catalytic domain, N-terminal subdomain"/>
    <property type="match status" value="1"/>
</dbReference>
<evidence type="ECO:0000256" key="4">
    <source>
        <dbReference type="HAMAP-Rule" id="MF_00171"/>
    </source>
</evidence>
<protein>
    <recommendedName>
        <fullName evidence="4">tRNA pseudouridine synthase A</fullName>
        <ecNumber evidence="4">5.4.99.12</ecNumber>
    </recommendedName>
    <alternativeName>
        <fullName evidence="4">tRNA pseudouridine(38-40) synthase</fullName>
    </alternativeName>
    <alternativeName>
        <fullName evidence="4">tRNA pseudouridylate synthase I</fullName>
    </alternativeName>
    <alternativeName>
        <fullName evidence="4">tRNA-uridine isomerase I</fullName>
    </alternativeName>
</protein>
<dbReference type="EC" id="5.4.99.12" evidence="4"/>
<evidence type="ECO:0000256" key="5">
    <source>
        <dbReference type="PIRSR" id="PIRSR001430-1"/>
    </source>
</evidence>
<comment type="catalytic activity">
    <reaction evidence="4 7">
        <text>uridine(38/39/40) in tRNA = pseudouridine(38/39/40) in tRNA</text>
        <dbReference type="Rhea" id="RHEA:22376"/>
        <dbReference type="Rhea" id="RHEA-COMP:10085"/>
        <dbReference type="Rhea" id="RHEA-COMP:10087"/>
        <dbReference type="ChEBI" id="CHEBI:65314"/>
        <dbReference type="ChEBI" id="CHEBI:65315"/>
        <dbReference type="EC" id="5.4.99.12"/>
    </reaction>
</comment>
<dbReference type="SUPFAM" id="SSF55120">
    <property type="entry name" value="Pseudouridine synthase"/>
    <property type="match status" value="1"/>
</dbReference>
<keyword evidence="2 4" id="KW-0819">tRNA processing</keyword>
<evidence type="ECO:0000256" key="1">
    <source>
        <dbReference type="ARBA" id="ARBA00009375"/>
    </source>
</evidence>
<name>A0A7C3LU08_9BACT</name>
<evidence type="ECO:0000256" key="3">
    <source>
        <dbReference type="ARBA" id="ARBA00023235"/>
    </source>
</evidence>